<dbReference type="Gene3D" id="3.30.700.10">
    <property type="entry name" value="Glycoprotein, Type 4 Pilin"/>
    <property type="match status" value="1"/>
</dbReference>
<proteinExistence type="predicted"/>
<reference evidence="2 3" key="1">
    <citation type="submission" date="2019-02" db="EMBL/GenBank/DDBJ databases">
        <title>Deep-cultivation of Planctomycetes and their phenomic and genomic characterization uncovers novel biology.</title>
        <authorList>
            <person name="Wiegand S."/>
            <person name="Jogler M."/>
            <person name="Boedeker C."/>
            <person name="Pinto D."/>
            <person name="Vollmers J."/>
            <person name="Rivas-Marin E."/>
            <person name="Kohn T."/>
            <person name="Peeters S.H."/>
            <person name="Heuer A."/>
            <person name="Rast P."/>
            <person name="Oberbeckmann S."/>
            <person name="Bunk B."/>
            <person name="Jeske O."/>
            <person name="Meyerdierks A."/>
            <person name="Storesund J.E."/>
            <person name="Kallscheuer N."/>
            <person name="Luecker S."/>
            <person name="Lage O.M."/>
            <person name="Pohl T."/>
            <person name="Merkel B.J."/>
            <person name="Hornburger P."/>
            <person name="Mueller R.-W."/>
            <person name="Bruemmer F."/>
            <person name="Labrenz M."/>
            <person name="Spormann A.M."/>
            <person name="Op Den Camp H."/>
            <person name="Overmann J."/>
            <person name="Amann R."/>
            <person name="Jetten M.S.M."/>
            <person name="Mascher T."/>
            <person name="Medema M.H."/>
            <person name="Devos D.P."/>
            <person name="Kaster A.-K."/>
            <person name="Ovreas L."/>
            <person name="Rohde M."/>
            <person name="Galperin M.Y."/>
            <person name="Jogler C."/>
        </authorList>
    </citation>
    <scope>NUCLEOTIDE SEQUENCE [LARGE SCALE GENOMIC DNA]</scope>
    <source>
        <strain evidence="2 3">Pla144</strain>
    </source>
</reference>
<dbReference type="InterPro" id="IPR045584">
    <property type="entry name" value="Pilin-like"/>
</dbReference>
<dbReference type="Proteomes" id="UP000318437">
    <property type="component" value="Unassembled WGS sequence"/>
</dbReference>
<dbReference type="InterPro" id="IPR012902">
    <property type="entry name" value="N_methyl_site"/>
</dbReference>
<evidence type="ECO:0000313" key="3">
    <source>
        <dbReference type="Proteomes" id="UP000318437"/>
    </source>
</evidence>
<evidence type="ECO:0000313" key="2">
    <source>
        <dbReference type="EMBL" id="TWU29758.1"/>
    </source>
</evidence>
<dbReference type="NCBIfam" id="TIGR04294">
    <property type="entry name" value="pre_pil_HX9DG"/>
    <property type="match status" value="1"/>
</dbReference>
<dbReference type="Pfam" id="PF07963">
    <property type="entry name" value="N_methyl"/>
    <property type="match status" value="1"/>
</dbReference>
<dbReference type="AlphaFoldDB" id="A0A5C6CZA2"/>
<dbReference type="RefSeq" id="WP_146447739.1">
    <property type="nucleotide sequence ID" value="NZ_SJPS01000001.1"/>
</dbReference>
<keyword evidence="3" id="KW-1185">Reference proteome</keyword>
<organism evidence="2 3">
    <name type="scientific">Bythopirellula polymerisocia</name>
    <dbReference type="NCBI Taxonomy" id="2528003"/>
    <lineage>
        <taxon>Bacteria</taxon>
        <taxon>Pseudomonadati</taxon>
        <taxon>Planctomycetota</taxon>
        <taxon>Planctomycetia</taxon>
        <taxon>Pirellulales</taxon>
        <taxon>Lacipirellulaceae</taxon>
        <taxon>Bythopirellula</taxon>
    </lineage>
</organism>
<dbReference type="Pfam" id="PF07596">
    <property type="entry name" value="SBP_bac_10"/>
    <property type="match status" value="1"/>
</dbReference>
<feature type="domain" description="DUF1559" evidence="1">
    <location>
        <begin position="32"/>
        <end position="228"/>
    </location>
</feature>
<dbReference type="InterPro" id="IPR011453">
    <property type="entry name" value="DUF1559"/>
</dbReference>
<dbReference type="PANTHER" id="PTHR30093">
    <property type="entry name" value="GENERAL SECRETION PATHWAY PROTEIN G"/>
    <property type="match status" value="1"/>
</dbReference>
<protein>
    <recommendedName>
        <fullName evidence="1">DUF1559 domain-containing protein</fullName>
    </recommendedName>
</protein>
<dbReference type="OrthoDB" id="255848at2"/>
<sequence>MNRSRRGFTLTELLVVFGIIGTLTSLLLPAIQSAREAARRTQCQSRLKQLGIAAHQYHDSNRRLPPGYLGPGQPIEVPPIQENHQFVGTLPYLLPQLELGQVAMRIEVELDPQKIGVNWWFDAPTYGIAQTQIPMLHCPSAPHEPEDAILLIHYYDVFFGMYLHATALSRGEPADLLLGMTNYHGCAGAWGTTDTSWDDYQGVFTDRSKNQFTNVLDGASRTLLFGEGLGMFGDEQVPYAWMGAGPLHVGQGLSDSHPLHFGSRHPGIVQFCYVDGSVHGVSKQIDPDVLIAIGGMYDGEIAPASSDW</sequence>
<dbReference type="NCBIfam" id="TIGR02532">
    <property type="entry name" value="IV_pilin_GFxxxE"/>
    <property type="match status" value="1"/>
</dbReference>
<dbReference type="EMBL" id="SJPS01000001">
    <property type="protein sequence ID" value="TWU29758.1"/>
    <property type="molecule type" value="Genomic_DNA"/>
</dbReference>
<dbReference type="PANTHER" id="PTHR30093:SF2">
    <property type="entry name" value="TYPE II SECRETION SYSTEM PROTEIN H"/>
    <property type="match status" value="1"/>
</dbReference>
<dbReference type="InterPro" id="IPR027558">
    <property type="entry name" value="Pre_pil_HX9DG_C"/>
</dbReference>
<evidence type="ECO:0000259" key="1">
    <source>
        <dbReference type="Pfam" id="PF07596"/>
    </source>
</evidence>
<gene>
    <name evidence="2" type="ORF">Pla144_05370</name>
</gene>
<accession>A0A5C6CZA2</accession>
<name>A0A5C6CZA2_9BACT</name>
<dbReference type="SUPFAM" id="SSF54523">
    <property type="entry name" value="Pili subunits"/>
    <property type="match status" value="1"/>
</dbReference>
<comment type="caution">
    <text evidence="2">The sequence shown here is derived from an EMBL/GenBank/DDBJ whole genome shotgun (WGS) entry which is preliminary data.</text>
</comment>